<comment type="caution">
    <text evidence="1">The sequence shown here is derived from an EMBL/GenBank/DDBJ whole genome shotgun (WGS) entry which is preliminary data.</text>
</comment>
<dbReference type="Proteomes" id="UP001164539">
    <property type="component" value="Chromosome 7"/>
</dbReference>
<name>A0ACC1XS15_MELAZ</name>
<evidence type="ECO:0000313" key="2">
    <source>
        <dbReference type="Proteomes" id="UP001164539"/>
    </source>
</evidence>
<reference evidence="1 2" key="1">
    <citation type="journal article" date="2023" name="Science">
        <title>Complex scaffold remodeling in plant triterpene biosynthesis.</title>
        <authorList>
            <person name="De La Pena R."/>
            <person name="Hodgson H."/>
            <person name="Liu J.C."/>
            <person name="Stephenson M.J."/>
            <person name="Martin A.C."/>
            <person name="Owen C."/>
            <person name="Harkess A."/>
            <person name="Leebens-Mack J."/>
            <person name="Jimenez L.E."/>
            <person name="Osbourn A."/>
            <person name="Sattely E.S."/>
        </authorList>
    </citation>
    <scope>NUCLEOTIDE SEQUENCE [LARGE SCALE GENOMIC DNA]</scope>
    <source>
        <strain evidence="2">cv. JPN11</strain>
        <tissue evidence="1">Leaf</tissue>
    </source>
</reference>
<dbReference type="EMBL" id="CM051400">
    <property type="protein sequence ID" value="KAJ4714294.1"/>
    <property type="molecule type" value="Genomic_DNA"/>
</dbReference>
<keyword evidence="2" id="KW-1185">Reference proteome</keyword>
<sequence>MLRTPRSISFCLTWFVYRQRALRQLRTKPVNRYTHKNNDSDDKKIRHLNESQEDKVFFHKSKGQHILTNQRVLDTIVRKSNIKPADSVLEIGPGTGNLTLKLLEVAKKVFAIEIDKRMVDILNKRVAERGFQDRLTVICKDALKTEFPQFDIVVANIPYGISSPLVAKLVYGANPFRSATLLLQKEFARRLLASPGDSEFNRLAVNVKLVADVEFVMDVSKRDFLPCPKVDSSVVIIRPKAEIPAVNLDEWWAFTRTCFTKKNKTLGATFKQKKKVIELLRLSKEMVPNSENVVNVDSCDSGEDDDDDDDDNNDDETAIEKFCSPSCLEKETSLYKEKIMRVLKSGAFEDKRPSKLSNEELLHLLSLFNQAGIYFHDQSERKNADNVAFAAAYSL</sequence>
<proteinExistence type="predicted"/>
<organism evidence="1 2">
    <name type="scientific">Melia azedarach</name>
    <name type="common">Chinaberry tree</name>
    <dbReference type="NCBI Taxonomy" id="155640"/>
    <lineage>
        <taxon>Eukaryota</taxon>
        <taxon>Viridiplantae</taxon>
        <taxon>Streptophyta</taxon>
        <taxon>Embryophyta</taxon>
        <taxon>Tracheophyta</taxon>
        <taxon>Spermatophyta</taxon>
        <taxon>Magnoliopsida</taxon>
        <taxon>eudicotyledons</taxon>
        <taxon>Gunneridae</taxon>
        <taxon>Pentapetalae</taxon>
        <taxon>rosids</taxon>
        <taxon>malvids</taxon>
        <taxon>Sapindales</taxon>
        <taxon>Meliaceae</taxon>
        <taxon>Melia</taxon>
    </lineage>
</organism>
<evidence type="ECO:0000313" key="1">
    <source>
        <dbReference type="EMBL" id="KAJ4714294.1"/>
    </source>
</evidence>
<gene>
    <name evidence="1" type="ORF">OWV82_012799</name>
</gene>
<protein>
    <submittedName>
        <fullName evidence="1">rRNA adenine N(6)-methyltransferase</fullName>
    </submittedName>
</protein>
<accession>A0ACC1XS15</accession>